<dbReference type="EMBL" id="CAUYUJ010018758">
    <property type="protein sequence ID" value="CAK0886106.1"/>
    <property type="molecule type" value="Genomic_DNA"/>
</dbReference>
<reference evidence="1" key="1">
    <citation type="submission" date="2023-10" db="EMBL/GenBank/DDBJ databases">
        <authorList>
            <person name="Chen Y."/>
            <person name="Shah S."/>
            <person name="Dougan E. K."/>
            <person name="Thang M."/>
            <person name="Chan C."/>
        </authorList>
    </citation>
    <scope>NUCLEOTIDE SEQUENCE [LARGE SCALE GENOMIC DNA]</scope>
</reference>
<evidence type="ECO:0000313" key="2">
    <source>
        <dbReference type="Proteomes" id="UP001189429"/>
    </source>
</evidence>
<feature type="non-terminal residue" evidence="1">
    <location>
        <position position="1"/>
    </location>
</feature>
<dbReference type="Proteomes" id="UP001189429">
    <property type="component" value="Unassembled WGS sequence"/>
</dbReference>
<comment type="caution">
    <text evidence="1">The sequence shown here is derived from an EMBL/GenBank/DDBJ whole genome shotgun (WGS) entry which is preliminary data.</text>
</comment>
<proteinExistence type="predicted"/>
<evidence type="ECO:0000313" key="1">
    <source>
        <dbReference type="EMBL" id="CAK0886106.1"/>
    </source>
</evidence>
<keyword evidence="2" id="KW-1185">Reference proteome</keyword>
<gene>
    <name evidence="1" type="ORF">PCOR1329_LOCUS67530</name>
</gene>
<accession>A0ABN9WM62</accession>
<protein>
    <submittedName>
        <fullName evidence="1">Uncharacterized protein</fullName>
    </submittedName>
</protein>
<name>A0ABN9WM62_9DINO</name>
<feature type="non-terminal residue" evidence="1">
    <location>
        <position position="311"/>
    </location>
</feature>
<organism evidence="1 2">
    <name type="scientific">Prorocentrum cordatum</name>
    <dbReference type="NCBI Taxonomy" id="2364126"/>
    <lineage>
        <taxon>Eukaryota</taxon>
        <taxon>Sar</taxon>
        <taxon>Alveolata</taxon>
        <taxon>Dinophyceae</taxon>
        <taxon>Prorocentrales</taxon>
        <taxon>Prorocentraceae</taxon>
        <taxon>Prorocentrum</taxon>
    </lineage>
</organism>
<sequence length="311" mass="32129">QQRLLDGAMDAALFHELEAQGAAPQGVAPIVDADAGNAAPACGAGDAMHVGAYGGACARVRRDTSGENNMRAWFTKDSGAQKNNILDAEAELRLGVTTSQIDNLNRDDNASAATGRANADAVFKASAVARTGKAQGGGDDGGAGGGAVAEDVENIYDSNFYSARAATIARYVNFLGDERAKLDLTAAEAHMPMREDRAAHHIMKELRGRFGAKRYCAPQGPEVMGIKKGKLTADGGLLPRGLVAKISSAIAGSAGPAHPARLSTERCKHATEAALNEDESGAAAQVVASLTQHNQANGTNMRAISTQFTDG</sequence>